<sequence>MTTETRIFPAARSASRPASRPAAGPETPAQRWTPARSAADQEAARRVAAMVRRRIEAERAGPAPAPPQR</sequence>
<evidence type="ECO:0000313" key="3">
    <source>
        <dbReference type="Proteomes" id="UP001239909"/>
    </source>
</evidence>
<feature type="region of interest" description="Disordered" evidence="1">
    <location>
        <begin position="1"/>
        <end position="47"/>
    </location>
</feature>
<gene>
    <name evidence="2" type="ORF">LNKW23_45360</name>
</gene>
<accession>A0ABQ6LTC5</accession>
<name>A0ABQ6LTC5_9RHOB</name>
<protein>
    <submittedName>
        <fullName evidence="2">Uncharacterized protein</fullName>
    </submittedName>
</protein>
<dbReference type="Proteomes" id="UP001239909">
    <property type="component" value="Unassembled WGS sequence"/>
</dbReference>
<evidence type="ECO:0000313" key="2">
    <source>
        <dbReference type="EMBL" id="GMG85317.1"/>
    </source>
</evidence>
<evidence type="ECO:0000256" key="1">
    <source>
        <dbReference type="SAM" id="MobiDB-lite"/>
    </source>
</evidence>
<feature type="compositionally biased region" description="Low complexity" evidence="1">
    <location>
        <begin position="38"/>
        <end position="47"/>
    </location>
</feature>
<feature type="compositionally biased region" description="Low complexity" evidence="1">
    <location>
        <begin position="9"/>
        <end position="23"/>
    </location>
</feature>
<organism evidence="2 3">
    <name type="scientific">Paralimibaculum aggregatum</name>
    <dbReference type="NCBI Taxonomy" id="3036245"/>
    <lineage>
        <taxon>Bacteria</taxon>
        <taxon>Pseudomonadati</taxon>
        <taxon>Pseudomonadota</taxon>
        <taxon>Alphaproteobacteria</taxon>
        <taxon>Rhodobacterales</taxon>
        <taxon>Paracoccaceae</taxon>
        <taxon>Paralimibaculum</taxon>
    </lineage>
</organism>
<reference evidence="2 3" key="1">
    <citation type="submission" date="2023-04" db="EMBL/GenBank/DDBJ databases">
        <title>Marinoamorphus aggregata gen. nov., sp. Nov., isolate from tissue of brittle star Ophioplocus japonicus.</title>
        <authorList>
            <person name="Kawano K."/>
            <person name="Sawayama S."/>
            <person name="Nakagawa S."/>
        </authorList>
    </citation>
    <scope>NUCLEOTIDE SEQUENCE [LARGE SCALE GENOMIC DNA]</scope>
    <source>
        <strain evidence="2 3">NKW23</strain>
    </source>
</reference>
<dbReference type="EMBL" id="BSYI01000059">
    <property type="protein sequence ID" value="GMG85317.1"/>
    <property type="molecule type" value="Genomic_DNA"/>
</dbReference>
<comment type="caution">
    <text evidence="2">The sequence shown here is derived from an EMBL/GenBank/DDBJ whole genome shotgun (WGS) entry which is preliminary data.</text>
</comment>
<proteinExistence type="predicted"/>
<keyword evidence="3" id="KW-1185">Reference proteome</keyword>
<dbReference type="RefSeq" id="WP_285674615.1">
    <property type="nucleotide sequence ID" value="NZ_BSYI01000059.1"/>
</dbReference>